<accession>A0A9N9AN94</accession>
<name>A0A9N9AN94_9GLOM</name>
<proteinExistence type="predicted"/>
<dbReference type="Proteomes" id="UP000789706">
    <property type="component" value="Unassembled WGS sequence"/>
</dbReference>
<dbReference type="AlphaFoldDB" id="A0A9N9AN94"/>
<evidence type="ECO:0000313" key="2">
    <source>
        <dbReference type="Proteomes" id="UP000789706"/>
    </source>
</evidence>
<protein>
    <submittedName>
        <fullName evidence="1">10873_t:CDS:1</fullName>
    </submittedName>
</protein>
<reference evidence="1" key="1">
    <citation type="submission" date="2021-06" db="EMBL/GenBank/DDBJ databases">
        <authorList>
            <person name="Kallberg Y."/>
            <person name="Tangrot J."/>
            <person name="Rosling A."/>
        </authorList>
    </citation>
    <scope>NUCLEOTIDE SEQUENCE</scope>
    <source>
        <strain evidence="1">AZ414A</strain>
    </source>
</reference>
<dbReference type="OrthoDB" id="2332924at2759"/>
<comment type="caution">
    <text evidence="1">The sequence shown here is derived from an EMBL/GenBank/DDBJ whole genome shotgun (WGS) entry which is preliminary data.</text>
</comment>
<keyword evidence="2" id="KW-1185">Reference proteome</keyword>
<organism evidence="1 2">
    <name type="scientific">Diversispora eburnea</name>
    <dbReference type="NCBI Taxonomy" id="1213867"/>
    <lineage>
        <taxon>Eukaryota</taxon>
        <taxon>Fungi</taxon>
        <taxon>Fungi incertae sedis</taxon>
        <taxon>Mucoromycota</taxon>
        <taxon>Glomeromycotina</taxon>
        <taxon>Glomeromycetes</taxon>
        <taxon>Diversisporales</taxon>
        <taxon>Diversisporaceae</taxon>
        <taxon>Diversispora</taxon>
    </lineage>
</organism>
<sequence length="218" mass="24846">MTLARQKLAELTELTDHNNANTSITSNQSTYVVHKPDGELTKLRRLWWEEGNIHPQANWEEAIFPYVLAEGITLEEYERRTDEFNVCAMHICNGTDANIGSLGARADNSGKKADACFSPSKPPVRLPNGSDGKKELWPNLIVEVAYSKSEQHVLNKFEFSTHDKDENPKSIQLGQCVIQISLDCLYYDTFPRITIPRQLLPDPIVLDFLLIRNEFLRM</sequence>
<gene>
    <name evidence="1" type="ORF">DEBURN_LOCUS6410</name>
</gene>
<evidence type="ECO:0000313" key="1">
    <source>
        <dbReference type="EMBL" id="CAG8536722.1"/>
    </source>
</evidence>
<dbReference type="EMBL" id="CAJVPK010000655">
    <property type="protein sequence ID" value="CAG8536722.1"/>
    <property type="molecule type" value="Genomic_DNA"/>
</dbReference>